<dbReference type="Gene3D" id="3.30.450.200">
    <property type="match status" value="1"/>
</dbReference>
<dbReference type="SMART" id="SM00800">
    <property type="entry name" value="uDENN"/>
    <property type="match status" value="1"/>
</dbReference>
<dbReference type="GO" id="GO:0016020">
    <property type="term" value="C:membrane"/>
    <property type="evidence" value="ECO:0007669"/>
    <property type="project" value="UniProtKB-SubCell"/>
</dbReference>
<dbReference type="SUPFAM" id="SSF49723">
    <property type="entry name" value="Lipase/lipooxygenase domain (PLAT/LH2 domain)"/>
    <property type="match status" value="1"/>
</dbReference>
<dbReference type="PANTHER" id="PTHR46070:SF1">
    <property type="entry name" value="PINSTRIPE, ISOFORM A"/>
    <property type="match status" value="1"/>
</dbReference>
<feature type="domain" description="PLAT" evidence="7">
    <location>
        <begin position="1155"/>
        <end position="1265"/>
    </location>
</feature>
<feature type="domain" description="RUN" evidence="9">
    <location>
        <begin position="1361"/>
        <end position="1505"/>
    </location>
</feature>
<dbReference type="PANTHER" id="PTHR46070">
    <property type="entry name" value="PINSTRIPE, ISOFORM A"/>
    <property type="match status" value="1"/>
</dbReference>
<dbReference type="InterPro" id="IPR001194">
    <property type="entry name" value="cDENN_dom"/>
</dbReference>
<dbReference type="InterPro" id="IPR036392">
    <property type="entry name" value="PLAT/LH2_dom_sf"/>
</dbReference>
<proteinExistence type="inferred from homology"/>
<evidence type="ECO:0000256" key="3">
    <source>
        <dbReference type="ARBA" id="ARBA00022737"/>
    </source>
</evidence>
<evidence type="ECO:0000259" key="9">
    <source>
        <dbReference type="PROSITE" id="PS50826"/>
    </source>
</evidence>
<dbReference type="Proteomes" id="UP000277928">
    <property type="component" value="Unassembled WGS sequence"/>
</dbReference>
<evidence type="ECO:0008006" key="12">
    <source>
        <dbReference type="Google" id="ProtNLM"/>
    </source>
</evidence>
<evidence type="ECO:0000256" key="5">
    <source>
        <dbReference type="PROSITE-ProRule" id="PRU00152"/>
    </source>
</evidence>
<feature type="domain" description="UDENN" evidence="8">
    <location>
        <begin position="55"/>
        <end position="614"/>
    </location>
</feature>
<comment type="similarity">
    <text evidence="2">Belongs to the RAB6IP1 family.</text>
</comment>
<evidence type="ECO:0000313" key="10">
    <source>
        <dbReference type="EMBL" id="VDK69329.1"/>
    </source>
</evidence>
<evidence type="ECO:0000256" key="6">
    <source>
        <dbReference type="SAM" id="MobiDB-lite"/>
    </source>
</evidence>
<name>A0A3P6SBZ6_LITSI</name>
<dbReference type="GO" id="GO:0031267">
    <property type="term" value="F:small GTPase binding"/>
    <property type="evidence" value="ECO:0007669"/>
    <property type="project" value="InterPro"/>
</dbReference>
<keyword evidence="3" id="KW-0677">Repeat</keyword>
<keyword evidence="11" id="KW-1185">Reference proteome</keyword>
<dbReference type="InterPro" id="IPR037213">
    <property type="entry name" value="Run_dom_sf"/>
</dbReference>
<evidence type="ECO:0000256" key="2">
    <source>
        <dbReference type="ARBA" id="ARBA00006664"/>
    </source>
</evidence>
<dbReference type="SMART" id="SM00593">
    <property type="entry name" value="RUN"/>
    <property type="match status" value="2"/>
</dbReference>
<dbReference type="InterPro" id="IPR005113">
    <property type="entry name" value="uDENN_dom"/>
</dbReference>
<dbReference type="PROSITE" id="PS50095">
    <property type="entry name" value="PLAT"/>
    <property type="match status" value="1"/>
</dbReference>
<dbReference type="STRING" id="42156.A0A3P6SBZ6"/>
<dbReference type="SMART" id="SM00801">
    <property type="entry name" value="dDENN"/>
    <property type="match status" value="1"/>
</dbReference>
<evidence type="ECO:0000259" key="8">
    <source>
        <dbReference type="PROSITE" id="PS50211"/>
    </source>
</evidence>
<dbReference type="PROSITE" id="PS50826">
    <property type="entry name" value="RUN"/>
    <property type="match status" value="2"/>
</dbReference>
<dbReference type="PROSITE" id="PS50211">
    <property type="entry name" value="DENN"/>
    <property type="match status" value="1"/>
</dbReference>
<dbReference type="Pfam" id="PF02759">
    <property type="entry name" value="RUN"/>
    <property type="match status" value="2"/>
</dbReference>
<dbReference type="SUPFAM" id="SSF140741">
    <property type="entry name" value="RUN domain-like"/>
    <property type="match status" value="3"/>
</dbReference>
<dbReference type="InterPro" id="IPR001024">
    <property type="entry name" value="PLAT/LH2_dom"/>
</dbReference>
<keyword evidence="4" id="KW-0472">Membrane</keyword>
<dbReference type="Pfam" id="PF02141">
    <property type="entry name" value="DENN"/>
    <property type="match status" value="1"/>
</dbReference>
<dbReference type="Gene3D" id="6.10.140.1000">
    <property type="match status" value="1"/>
</dbReference>
<dbReference type="InterPro" id="IPR037516">
    <property type="entry name" value="Tripartite_DENN"/>
</dbReference>
<dbReference type="Pfam" id="PF01477">
    <property type="entry name" value="PLAT"/>
    <property type="match status" value="1"/>
</dbReference>
<evidence type="ECO:0000256" key="1">
    <source>
        <dbReference type="ARBA" id="ARBA00004370"/>
    </source>
</evidence>
<evidence type="ECO:0000313" key="11">
    <source>
        <dbReference type="Proteomes" id="UP000277928"/>
    </source>
</evidence>
<feature type="region of interest" description="Disordered" evidence="6">
    <location>
        <begin position="167"/>
        <end position="189"/>
    </location>
</feature>
<dbReference type="SMART" id="SM00799">
    <property type="entry name" value="DENN"/>
    <property type="match status" value="1"/>
</dbReference>
<evidence type="ECO:0000256" key="4">
    <source>
        <dbReference type="ARBA" id="ARBA00023136"/>
    </source>
</evidence>
<dbReference type="Gene3D" id="2.60.60.20">
    <property type="entry name" value="PLAT/LH2 domain"/>
    <property type="match status" value="1"/>
</dbReference>
<evidence type="ECO:0000259" key="7">
    <source>
        <dbReference type="PROSITE" id="PS50095"/>
    </source>
</evidence>
<dbReference type="Gene3D" id="3.40.50.11500">
    <property type="match status" value="1"/>
</dbReference>
<comment type="caution">
    <text evidence="5">Lacks conserved residue(s) required for the propagation of feature annotation.</text>
</comment>
<dbReference type="CDD" id="cd17678">
    <property type="entry name" value="RUN2_DENND5"/>
    <property type="match status" value="1"/>
</dbReference>
<accession>A0A3P6SBZ6</accession>
<dbReference type="Pfam" id="PF03455">
    <property type="entry name" value="dDENN"/>
    <property type="match status" value="1"/>
</dbReference>
<organism evidence="10 11">
    <name type="scientific">Litomosoides sigmodontis</name>
    <name type="common">Filarial nematode worm</name>
    <dbReference type="NCBI Taxonomy" id="42156"/>
    <lineage>
        <taxon>Eukaryota</taxon>
        <taxon>Metazoa</taxon>
        <taxon>Ecdysozoa</taxon>
        <taxon>Nematoda</taxon>
        <taxon>Chromadorea</taxon>
        <taxon>Rhabditida</taxon>
        <taxon>Spirurina</taxon>
        <taxon>Spiruromorpha</taxon>
        <taxon>Filarioidea</taxon>
        <taxon>Onchocercidae</taxon>
        <taxon>Litomosoides</taxon>
    </lineage>
</organism>
<dbReference type="InterPro" id="IPR047278">
    <property type="entry name" value="DEN5A/B"/>
</dbReference>
<dbReference type="EMBL" id="UYRX01000020">
    <property type="protein sequence ID" value="VDK69329.1"/>
    <property type="molecule type" value="Genomic_DNA"/>
</dbReference>
<dbReference type="InterPro" id="IPR004012">
    <property type="entry name" value="Run_dom"/>
</dbReference>
<protein>
    <recommendedName>
        <fullName evidence="12">DENN domain-containing protein 5A</fullName>
    </recommendedName>
</protein>
<gene>
    <name evidence="10" type="ORF">NLS_LOCUS727</name>
</gene>
<feature type="domain" description="RUN" evidence="9">
    <location>
        <begin position="787"/>
        <end position="1150"/>
    </location>
</feature>
<reference evidence="10 11" key="1">
    <citation type="submission" date="2018-08" db="EMBL/GenBank/DDBJ databases">
        <authorList>
            <person name="Laetsch R D."/>
            <person name="Stevens L."/>
            <person name="Kumar S."/>
            <person name="Blaxter L. M."/>
        </authorList>
    </citation>
    <scope>NUCLEOTIDE SEQUENCE [LARGE SCALE GENOMIC DNA]</scope>
</reference>
<dbReference type="Gene3D" id="1.20.58.900">
    <property type="match status" value="3"/>
</dbReference>
<sequence>MTTNVTPKTATMATTAVARAPSASDLTLVDYFVLVGHDNNALLQAIEAGGTNNSDTAELLYTPPLERSYVASVLHHFPERRSAYSFPSEIVSLCMPKGLKFYTQNDVPSPAVHTFANIREDGSRINGCALIYYEVVKDAKLCEHMSQLHTEHVLALTARDKAAERAHVPPGTISGGTHTLPRGNRRNRAKRTSYYDSGNSRLYVAKCICLISRIPFVSAGEHLLTAIHSLFTSEVQPPPLPLESYIYWILNEVPLPAPGSTLKICLDRIDIVLQRPGPNELPFFDHAISSLFNLLTVDKFLRLFTCFLLEHQILLCSKSFQRLMLVAESLCSLAFPFRWQLAYVPILPHSQLKFMEAPVPFVMGLCYEDAISEQIFQGNMCVLDIDSGVLNLPEDVPPLPDRTEFAREVGSVLVRYEEQNAVLNDKVVRRQTTGRDEWCRKRMSRSFDGDTLTNMLDEDNSSKQIVSRKDLVPLPFDDVLKQSEVLARVTAIAHRAGVSVPFENIQKELQSNDFYTNSPVCRKYFKDMKINNAVREVFVNRFAWLLYSYEHFVINTACQDLETYFASRESVVNFDKAAFLSDQPSKNQPFLAAFLETQMFTSFIDAKIVSQWETTKDENLQIFDFRIQTLRMKYGLQMVRTPTYENAAPCFDSEENITKREEALDYIVPVPHELPGISAKAYDGTFPELNGAALEGSFVRSPMSSPWKQRHRRLRPKLLESIVMNDDTTNKQSSYKAATPKQIAHQNWKFVEQLLKETKSKTKRMLVEKMGREALQLGHNDAIVNGLEENTLVASFCDLLERIWAHGTLKKQGKSSLWAHILHHQEVEKLGILSRSSARRNSALTPVQIERELHDKQEEKTALNATDEDSINDLTRSIREQYINDPHAPGWSLPILRAANFICDKLSSSVNNNMENSNWKSPAPSTCMSSVPVVFGRSRSPQKISRKGAILHRASSIGGKVLVKSGPRSNSLLYKDSQRFVPLLFFLLSDPNTYFHAFAEGNVLQFVRSVCIFYFPVAILDFAPYWTTTVTNVDEATSDPSRKSSYSRTGSPDIRQFLTPLPVHIAYDLKNILRMTDIKTDIGYARAFVRLALERKLLHKHLKTVLGNTNLLQQLYKRYAFLRCDEEKEQFLYHVLSLNAAEFNCFTNSFKKTKMQYRVLLVSRSSRSVISWPVWIIITGSLSSTTAIELKENILDFTFDYRNLGILSTLRIGHGNLNVSNVASPKWFLDYVIVRNEITGQSYRFNCGRWFGKGIDDGSLERLLVAEKQAQIAPDEMLIEECSSERVIKAIPKCRTPPRSRSPSTSRFETTCHKSSNVHLTEIQQQLGEAVNALVKYFYANAESRSREELTQLLCAPGKGFVSVMVVVFMCGRQDSIWSTRLFRSYYPWDYIEKVCIWFWNLIHVEDAKRLTREQRSLITQACRLVRRISSNIFLGKDGKFQLFILITVRDHILSGLLPLMARTPITSQMYEEPSFLRTPHYLNYLSKLISSLNEFQFVLEKSLTYGIE</sequence>
<dbReference type="InterPro" id="IPR005112">
    <property type="entry name" value="dDENN_dom"/>
</dbReference>
<dbReference type="OMA" id="QQPYLHA"/>
<dbReference type="Pfam" id="PF03456">
    <property type="entry name" value="uDENN"/>
    <property type="match status" value="1"/>
</dbReference>
<dbReference type="OrthoDB" id="6019893at2759"/>
<comment type="subcellular location">
    <subcellularLocation>
        <location evidence="1">Membrane</location>
    </subcellularLocation>
</comment>
<dbReference type="GO" id="GO:0005085">
    <property type="term" value="F:guanyl-nucleotide exchange factor activity"/>
    <property type="evidence" value="ECO:0007669"/>
    <property type="project" value="InterPro"/>
</dbReference>
<dbReference type="InterPro" id="IPR043153">
    <property type="entry name" value="DENN_C"/>
</dbReference>